<dbReference type="Proteomes" id="UP000827872">
    <property type="component" value="Linkage Group LG08"/>
</dbReference>
<organism evidence="1 2">
    <name type="scientific">Sphaerodactylus townsendi</name>
    <dbReference type="NCBI Taxonomy" id="933632"/>
    <lineage>
        <taxon>Eukaryota</taxon>
        <taxon>Metazoa</taxon>
        <taxon>Chordata</taxon>
        <taxon>Craniata</taxon>
        <taxon>Vertebrata</taxon>
        <taxon>Euteleostomi</taxon>
        <taxon>Lepidosauria</taxon>
        <taxon>Squamata</taxon>
        <taxon>Bifurcata</taxon>
        <taxon>Gekkota</taxon>
        <taxon>Sphaerodactylidae</taxon>
        <taxon>Sphaerodactylus</taxon>
    </lineage>
</organism>
<name>A0ACB8F8S5_9SAUR</name>
<reference evidence="1" key="1">
    <citation type="submission" date="2021-08" db="EMBL/GenBank/DDBJ databases">
        <title>The first chromosome-level gecko genome reveals the dynamic sex chromosomes of Neotropical dwarf geckos (Sphaerodactylidae: Sphaerodactylus).</title>
        <authorList>
            <person name="Pinto B.J."/>
            <person name="Keating S.E."/>
            <person name="Gamble T."/>
        </authorList>
    </citation>
    <scope>NUCLEOTIDE SEQUENCE</scope>
    <source>
        <strain evidence="1">TG3544</strain>
    </source>
</reference>
<proteinExistence type="predicted"/>
<comment type="caution">
    <text evidence="1">The sequence shown here is derived from an EMBL/GenBank/DDBJ whole genome shotgun (WGS) entry which is preliminary data.</text>
</comment>
<keyword evidence="2" id="KW-1185">Reference proteome</keyword>
<sequence>MQRLYARWRDGGRGAPPGADTVRSFRASREIVAQKHLYCFNLTSLQDSELILAATFHFFSGKCSWPHKALCRCSKNSACHLLLGPPVLWFNVIFHSFGENLAYGQLKENFLVFPHRWEAWEMKEISHVIKQSRLFREFVLCAELESRKSYHSVFEEAASPWPYILVYATDLAISEPNSLALSLQRHDPFPFAESLLLSASADSRAKRDTLLSIPVQNNKLPGLVDNNNKHNEQDFWGIPYKTLKSKVARRNRKRKQQESTGMLPKSQVLNFDEETMREAEQKQWSEPEVCSRRHMKVDFADIGWNEWVISPKSFDAYYCAGGCEFPMPKIVRPSNHAAIQSIVKAVGIIPGIPEPGCVPNTMNSLAILFLDQSDNVVLKVYPNMSVNSCACR</sequence>
<gene>
    <name evidence="1" type="ORF">K3G42_003094</name>
</gene>
<accession>A0ACB8F8S5</accession>
<evidence type="ECO:0000313" key="2">
    <source>
        <dbReference type="Proteomes" id="UP000827872"/>
    </source>
</evidence>
<dbReference type="EMBL" id="CM037621">
    <property type="protein sequence ID" value="KAH8001239.1"/>
    <property type="molecule type" value="Genomic_DNA"/>
</dbReference>
<protein>
    <submittedName>
        <fullName evidence="1">Uncharacterized protein</fullName>
    </submittedName>
</protein>
<evidence type="ECO:0000313" key="1">
    <source>
        <dbReference type="EMBL" id="KAH8001239.1"/>
    </source>
</evidence>